<dbReference type="RefSeq" id="WP_089409253.1">
    <property type="nucleotide sequence ID" value="NZ_FZOU01000005.1"/>
</dbReference>
<evidence type="ECO:0000313" key="3">
    <source>
        <dbReference type="EMBL" id="SNT21134.1"/>
    </source>
</evidence>
<proteinExistence type="predicted"/>
<dbReference type="Proteomes" id="UP000198356">
    <property type="component" value="Unassembled WGS sequence"/>
</dbReference>
<dbReference type="GO" id="GO:0004077">
    <property type="term" value="F:biotin--[biotin carboxyl-carrier protein] ligase activity"/>
    <property type="evidence" value="ECO:0007669"/>
    <property type="project" value="InterPro"/>
</dbReference>
<dbReference type="InterPro" id="IPR004143">
    <property type="entry name" value="BPL_LPL_catalytic"/>
</dbReference>
<accession>A0A239KV93</accession>
<dbReference type="InterPro" id="IPR008988">
    <property type="entry name" value="Transcriptional_repressor_C"/>
</dbReference>
<organism evidence="3 4">
    <name type="scientific">Granulicella rosea</name>
    <dbReference type="NCBI Taxonomy" id="474952"/>
    <lineage>
        <taxon>Bacteria</taxon>
        <taxon>Pseudomonadati</taxon>
        <taxon>Acidobacteriota</taxon>
        <taxon>Terriglobia</taxon>
        <taxon>Terriglobales</taxon>
        <taxon>Acidobacteriaceae</taxon>
        <taxon>Granulicella</taxon>
    </lineage>
</organism>
<dbReference type="PANTHER" id="PTHR12835">
    <property type="entry name" value="BIOTIN PROTEIN LIGASE"/>
    <property type="match status" value="1"/>
</dbReference>
<dbReference type="PROSITE" id="PS51733">
    <property type="entry name" value="BPL_LPL_CATALYTIC"/>
    <property type="match status" value="1"/>
</dbReference>
<reference evidence="3 4" key="1">
    <citation type="submission" date="2017-06" db="EMBL/GenBank/DDBJ databases">
        <authorList>
            <person name="Kim H.J."/>
            <person name="Triplett B.A."/>
        </authorList>
    </citation>
    <scope>NUCLEOTIDE SEQUENCE [LARGE SCALE GENOMIC DNA]</scope>
    <source>
        <strain evidence="3 4">DSM 18704</strain>
    </source>
</reference>
<sequence length="266" mass="27861">MPASPLDLGRLHQRLIGTRFAGHIQHFDSVGSTNQLALEAAQSGATAGVWVADEQTAGRGRGGHGWHSAAGDGLYVSVLVTPQLPLERGLWLSLATGLAAQAAIAEASGLRADIRWPNDLLIGAKKCGGILVESSALPARAGETAMLRYAVIGVGININHAEFPADLAELATSLRIVAGHPVSREELLSALLRALDAEITSLEMAHSTLLARFAHASTWVNGMRVQVPEQGGYTGETCGLDARGFLQVRDDAGTVRTVLSGGVRPE</sequence>
<dbReference type="InterPro" id="IPR004408">
    <property type="entry name" value="Biotin_CoA_COase_ligase"/>
</dbReference>
<dbReference type="GO" id="GO:0005737">
    <property type="term" value="C:cytoplasm"/>
    <property type="evidence" value="ECO:0007669"/>
    <property type="project" value="TreeGrafter"/>
</dbReference>
<evidence type="ECO:0000313" key="4">
    <source>
        <dbReference type="Proteomes" id="UP000198356"/>
    </source>
</evidence>
<dbReference type="InterPro" id="IPR045864">
    <property type="entry name" value="aa-tRNA-synth_II/BPL/LPL"/>
</dbReference>
<dbReference type="CDD" id="cd16442">
    <property type="entry name" value="BPL"/>
    <property type="match status" value="1"/>
</dbReference>
<dbReference type="Pfam" id="PF03099">
    <property type="entry name" value="BPL_LplA_LipB"/>
    <property type="match status" value="1"/>
</dbReference>
<evidence type="ECO:0000259" key="2">
    <source>
        <dbReference type="PROSITE" id="PS51733"/>
    </source>
</evidence>
<evidence type="ECO:0000256" key="1">
    <source>
        <dbReference type="ARBA" id="ARBA00022598"/>
    </source>
</evidence>
<keyword evidence="4" id="KW-1185">Reference proteome</keyword>
<dbReference type="Gene3D" id="3.30.930.10">
    <property type="entry name" value="Bira Bifunctional Protein, Domain 2"/>
    <property type="match status" value="1"/>
</dbReference>
<name>A0A239KV93_9BACT</name>
<feature type="domain" description="BPL/LPL catalytic" evidence="2">
    <location>
        <begin position="9"/>
        <end position="203"/>
    </location>
</feature>
<dbReference type="SUPFAM" id="SSF50037">
    <property type="entry name" value="C-terminal domain of transcriptional repressors"/>
    <property type="match status" value="1"/>
</dbReference>
<dbReference type="EMBL" id="FZOU01000005">
    <property type="protein sequence ID" value="SNT21134.1"/>
    <property type="molecule type" value="Genomic_DNA"/>
</dbReference>
<dbReference type="SUPFAM" id="SSF55681">
    <property type="entry name" value="Class II aaRS and biotin synthetases"/>
    <property type="match status" value="1"/>
</dbReference>
<dbReference type="Gene3D" id="2.30.30.100">
    <property type="match status" value="1"/>
</dbReference>
<keyword evidence="1 3" id="KW-0436">Ligase</keyword>
<dbReference type="OrthoDB" id="9807064at2"/>
<dbReference type="AlphaFoldDB" id="A0A239KV93"/>
<dbReference type="PANTHER" id="PTHR12835:SF5">
    <property type="entry name" value="BIOTIN--PROTEIN LIGASE"/>
    <property type="match status" value="1"/>
</dbReference>
<dbReference type="NCBIfam" id="TIGR00121">
    <property type="entry name" value="birA_ligase"/>
    <property type="match status" value="1"/>
</dbReference>
<protein>
    <submittedName>
        <fullName evidence="3">BirA family transcriptional regulator, biotin operon repressor / biotin-[acetyl-CoA-carboxylase] ligase</fullName>
    </submittedName>
</protein>
<gene>
    <name evidence="3" type="ORF">SAMN05421770_105181</name>
</gene>